<comment type="caution">
    <text evidence="1">The sequence shown here is derived from an EMBL/GenBank/DDBJ whole genome shotgun (WGS) entry which is preliminary data.</text>
</comment>
<dbReference type="AlphaFoldDB" id="A0A644WZF7"/>
<gene>
    <name evidence="1" type="ORF">SDC9_55622</name>
</gene>
<accession>A0A644WZF7</accession>
<protein>
    <submittedName>
        <fullName evidence="1">Uncharacterized protein</fullName>
    </submittedName>
</protein>
<reference evidence="1" key="1">
    <citation type="submission" date="2019-08" db="EMBL/GenBank/DDBJ databases">
        <authorList>
            <person name="Kucharzyk K."/>
            <person name="Murdoch R.W."/>
            <person name="Higgins S."/>
            <person name="Loffler F."/>
        </authorList>
    </citation>
    <scope>NUCLEOTIDE SEQUENCE</scope>
</reference>
<name>A0A644WZF7_9ZZZZ</name>
<sequence>MPVGGSLVFAREIQVDIRDFIASKSQEGLEGDVEAVFLIPLSADRAVCVGHIGAAAEPLPRFKVGVSAFGAAVVGRQGVHLGDARHVCHDGRSHRAAGAHQIAVVQGVLNQFLSGHVNDIVFTLQNVAQLGVDPVGYHLRKLFSVKLFSLTPYQFSEFRIRIGQFWCKEPVGKRFDVLAERGDLIRVLYHDFPRGLLAKIGEFLEHFACCSEVQRVRLVGVGKAFGIQQDMAVDLLFGVQKMDISGGADRFVQLLSELHHGPVPPSDFLFIVRDGFSVFIGTQHEAVVGNGLDFQEIVP</sequence>
<evidence type="ECO:0000313" key="1">
    <source>
        <dbReference type="EMBL" id="MPM09306.1"/>
    </source>
</evidence>
<dbReference type="EMBL" id="VSSQ01001553">
    <property type="protein sequence ID" value="MPM09306.1"/>
    <property type="molecule type" value="Genomic_DNA"/>
</dbReference>
<proteinExistence type="predicted"/>
<organism evidence="1">
    <name type="scientific">bioreactor metagenome</name>
    <dbReference type="NCBI Taxonomy" id="1076179"/>
    <lineage>
        <taxon>unclassified sequences</taxon>
        <taxon>metagenomes</taxon>
        <taxon>ecological metagenomes</taxon>
    </lineage>
</organism>